<evidence type="ECO:0000256" key="10">
    <source>
        <dbReference type="SAM" id="MobiDB-lite"/>
    </source>
</evidence>
<evidence type="ECO:0000313" key="14">
    <source>
        <dbReference type="Proteomes" id="UP000186817"/>
    </source>
</evidence>
<dbReference type="Pfam" id="PF02551">
    <property type="entry name" value="Acyl_CoA_thio"/>
    <property type="match status" value="1"/>
</dbReference>
<dbReference type="InterPro" id="IPR027359">
    <property type="entry name" value="Volt_channel_dom_sf"/>
</dbReference>
<comment type="caution">
    <text evidence="13">The sequence shown here is derived from an EMBL/GenBank/DDBJ whole genome shotgun (WGS) entry which is preliminary data.</text>
</comment>
<feature type="transmembrane region" description="Helical" evidence="11">
    <location>
        <begin position="2424"/>
        <end position="2446"/>
    </location>
</feature>
<dbReference type="InterPro" id="IPR011990">
    <property type="entry name" value="TPR-like_helical_dom_sf"/>
</dbReference>
<feature type="compositionally biased region" description="Basic and acidic residues" evidence="10">
    <location>
        <begin position="2725"/>
        <end position="2736"/>
    </location>
</feature>
<dbReference type="Gene3D" id="2.40.160.210">
    <property type="entry name" value="Acyl-CoA thioesterase, double hotdog domain"/>
    <property type="match status" value="1"/>
</dbReference>
<dbReference type="GO" id="GO:0005509">
    <property type="term" value="F:calcium ion binding"/>
    <property type="evidence" value="ECO:0007669"/>
    <property type="project" value="InterPro"/>
</dbReference>
<comment type="subunit">
    <text evidence="2">Homotetramer.</text>
</comment>
<evidence type="ECO:0000256" key="9">
    <source>
        <dbReference type="PROSITE-ProRule" id="PRU00708"/>
    </source>
</evidence>
<dbReference type="FunFam" id="2.40.160.210:FF:000001">
    <property type="entry name" value="Acyl-CoA thioesterase II"/>
    <property type="match status" value="1"/>
</dbReference>
<dbReference type="InterPro" id="IPR036691">
    <property type="entry name" value="Endo/exonu/phosph_ase_sf"/>
</dbReference>
<dbReference type="InterPro" id="IPR002885">
    <property type="entry name" value="PPR_rpt"/>
</dbReference>
<keyword evidence="3 11" id="KW-0812">Transmembrane</keyword>
<feature type="compositionally biased region" description="Low complexity" evidence="10">
    <location>
        <begin position="2060"/>
        <end position="2069"/>
    </location>
</feature>
<feature type="region of interest" description="Disordered" evidence="10">
    <location>
        <begin position="2689"/>
        <end position="2899"/>
    </location>
</feature>
<evidence type="ECO:0000313" key="13">
    <source>
        <dbReference type="EMBL" id="OLQ06819.1"/>
    </source>
</evidence>
<dbReference type="Pfam" id="PF13812">
    <property type="entry name" value="PPR_3"/>
    <property type="match status" value="1"/>
</dbReference>
<dbReference type="OrthoDB" id="430251at2759"/>
<dbReference type="Gene3D" id="3.60.10.10">
    <property type="entry name" value="Endonuclease/exonuclease/phosphatase"/>
    <property type="match status" value="1"/>
</dbReference>
<dbReference type="PANTHER" id="PTHR47936">
    <property type="entry name" value="PPR_LONG DOMAIN-CONTAINING PROTEIN"/>
    <property type="match status" value="1"/>
</dbReference>
<dbReference type="PROSITE" id="PS50222">
    <property type="entry name" value="EF_HAND_2"/>
    <property type="match status" value="1"/>
</dbReference>
<dbReference type="SUPFAM" id="SSF54637">
    <property type="entry name" value="Thioesterase/thiol ester dehydrase-isomerase"/>
    <property type="match status" value="2"/>
</dbReference>
<dbReference type="SUPFAM" id="SSF56219">
    <property type="entry name" value="DNase I-like"/>
    <property type="match status" value="1"/>
</dbReference>
<dbReference type="SUPFAM" id="SSF81324">
    <property type="entry name" value="Voltage-gated potassium channels"/>
    <property type="match status" value="1"/>
</dbReference>
<sequence length="3986" mass="441450">MAELFQCNKALSSLRNQRLWESVLDVASTMQQRRVTPDTSSLNICMAAHQESGSSLLQWAPALHLLAELGTGMGLGLRADLISFNTCMCFAGDRHGPFWPLALSLLEEVAKRGMRPDLFSFSGVLRACSRGAAGRWVQSCELLASAQLVNCNVVLHNSALAACEATGAWTQALRRLAVMSMSWCLPDVISLTSATSSMGRKWVLALQTLRQLGQVNPNLITWNAILSASSSASSWQHAVSIFFGFTDHGVRPDTISLNSLACHSDDKRFWKYGLHLVRSVSPQLTLSPDEISCNSIMTSSEKAGAWKHSLGLSTCMSKMRVRCTVVTLGRAICAWTRGSQWTRALQAFMQIARAHVRTNVITFNNALGACESDWLSALQLLEEVCTSWLAINAVSYSSAANALARSAENIDRKRWPSSLSLWDHMGLAGVASNEVVHNGFINACDGATWNMALDHVFCMVILRIAPNLISMNSAIAACQSISCWLAVLNLLRYMPRAELTPDLISYADAADACARAGQVHPTLKLLKLCDSISWKDAVPTKSGVPLIVTRILTSLPSDRWEQAFQALRALKTYGCRVDAINCNAAMKTSATDGPWAVQLALLNMRNQQLQPTTVSFVLSMVALGELRHRWEHGLRFFAQMKATAIQVNERCLSASIGLHSRCSQWEAAANLLSPSLDDACFNAALLRNEWRRSLALLLQMDFLGLRHTIITLDTVLRAYREAHLKWREAMDIASRWAVPQQRLPAAVYGTLVCTCSYARQLSMASRLFRLMCRSRVSPVSLADPVRAFRDNAAWHETLHLLDVLNSCGAEADAASCNALLGSCSTSSCWAVAWEIMARLSQADIKRDAHCVLAAVDACGKASSWQAALTMISDSMRADTVMTSHCRNAAISACVPGQWPRALILANGRKEQIAATVVTLGALLSTFTEGQQWRAASSTFCHIMVHRTQPNVVVYNTLISGCGNRQVWQHSLQLAQALKSAKLQGDEITYNALISACEKGGRWDAAVSALEEMGLQSVPCGTTSINSAARVQWRQAVTVLEETCTNWLQADSFTMTAVIGAAEREGAWMQSLRMLQQSAANYLRIHSVCINAAVSACQKGGTWPGELSSSLWKRDPLSRPSRPRLPSEDPPSEQSLIEDMQFEAGQPVIQALVARGGPSTGRLPNAPILSKEQAKGHVLCYVDLGEHAESSMSTKVLSCLRCRFIRHNLSRLIECRGSSEAPHPLQCRYWNDRPSPVKKIMCRAWSCTVREANRFFKDKQVRPLTAKVVSCNVGGTTGAYDAVREWLSVDVHDVVLLQELHMSDTQWSTFRRKAQRWGFHAYYQKGGMSKDRWGNPTVRGGVAMFASKRLPQRLVFNDARRHSQLLIVAIGGVHFVSMYAPPGYEGLPQDELCELLTLYNRSDPAAVAQMWVIGGDLNEEVADSAIIDHAGLFGGQALRLGRSTRWSSDREIDFFLANRPDEVQALRAGQIRLSDHGDPLGPLVTALWATFKHRLPEHVRDDAKVSVFIDDRNVVASRPETIVASKREWFRWSSQVGLVENARKVVVAAASAALTKAVDDYGLAESVKPYDKVLGVCTAAKPRTSTEEERERLGKTLRTLRLLATAQLPFRRYHAAVATYAMIKACYGWFGRRPARAESWKLWAQVRRGDGVCRLANKFIRGILLGGCSHLELLSTRHLLSAVVASDDKSLGGLWTQEIRRKRLVLNEDYELGRSEAPVPDPVNLSSLRCIARLVLEATKETKQVKHFLQIMGVDLDSTPDDRAVELCSTRNAVDAIRVREALLRLAELRRVLQERIRQRGVDPKEDKKRKVLLQELKKLRKALSTSHISKQMSEVEHCLGNLRTLLETFEFSDEVQQYTVKAAGAIAALQGIHISRPMLKAMAKKYARNEMAGSQADPKAAHARSRQAAVLTSDKFAGKASVYATPGSQLQPLLARLDPVECLLRQVGTSRVVARAMEHGDFAETIDRLCDEFREKLVSAYESLQAPPTEGALRGLSQRVAKSYSVASSRAGSRATSRPISRANSKGSSLTHSQSLSAHSTSRVVRSETNGPGDGSCKPNMNSMTSSSMESDHIPHGDSSTIFRSVLAHLTPEEARTVRYRLRWRLGAMSSKTMVSGKHIHDAVSTLGLTTYSEEDMNEFVNLLADFIKLSFEAMDADETPEHDGIQLGWFSSDNIAFRPVWAWPEKVESEIHGPQLKKSVTQKLTTAQDLQPMRSFNVVPAQALMEVLLASEGEVHKKIFGSKRMQQFRALKEILLAADTNRLVAELTFVRINDLAGPAERTNILTIMEPLVALLIVANGVMIGLQTHPGNEDWSGWPALEAAFTCALFLEIGLRMYFMRCRNYWCGPDRYWSYFDVFLAATGLSDAILQAVVDETIMDANGTSLLRFCRLIRLVRIVKVFRIKAMRDLRLMVKGLIAGVRTLSLAFLLLFGVLYVISGLAAITIGSDSKTKDLNLDSYFSDIPQTMFTAFRCFTGECTNEFGHPILIELKEAYGLPFVLSYVISYMLVSMGIFNVILAVYVDITMKAAKENDAVTAEQYSRESVRVARATRELLKKFQAAYHKFHEMEEDDSPGRRISKMKLNKPSTLFAQDGTHDMEITKEMFLLIIQDRSVQKLMNELDLPPDRANMFEIIDADGSGTLQLAELLHGLLKLRGDISKSDAVAAYLATKAVQDMLTEIKEDLRSVRNQPSMIRSQNSHRAYPVSRPLKSPKYQVWKTGRGKQAGEQRSQEVRDGPGQPRSGTSGPVVQTPSETDFFANEVGWPDDLMDSIESDVPDPAETEGAPGAKPGREATKRRRRSSAKKVGDTKDGKPLPKDAVKEEQGQDLARSKPIRRPSKTRQREHPTGSMPDARSRRASFPAPNRRDATAQKQDRRARSGSATRRSEMPVKHPTARNLMPLQHAAPVEDLMAATGQSSEPFEAICQSSEGFAKDMVRHHDNTEGSSQKVDRSRSFEEAAGSNLRPRHIVTPSEAASAEADSAEVDSQSAGMSASRPASSSVMSPWDRREVVAEDCKVPTPTQPSTEDGRRKRQKRFSNAGAANAKELEPLSSRSSWMSETAESPILTHGFQFDAVNVELGPSEKVVAKPGRPMTQPTQSRARWAPLTRFAATAAEAQTLVVNAGGSGSRWPGLKAKILAKQPASQVQSPTPAREVSEKQVEHHKDSAEKSEEHPKQQINLRIPAGWSRRPVQRAPARFEWCLDSMSEGNPFMNCHVVPRSSLKHAELGLGRPFAMAGSDSGGDASEEDTKSSLEGQRKGAPEGPPQQNVFQAIVLDRIDTNLFLAKPEILWKPPGARAVFGGQVLGQSLAAASQTVAPGLSLHSLHAYFVRAGQPEHPIVYDISRVRDGNSFATRSVAARQKGEWIFTMQASFQRPEGYSVCHQARMPDVPDPESLPTEEERFTKLLHDPEIQPLAKWILSHRKKYVNPIDVRVVLDSLNWHTEEAKQMRVKYALSGLGMPSQLLWFRVRERLPDDEHVHHAVLAYQSDAGLLSTARVEMSWKSFWEARPMMASLDHAMWFHHAFPRWRADEWLLYAMYSPRLTGARGLSHGHIFTRDGWLVVSCTQEGLIRFGKVGNWTARQSLGREPGAEGQEAYQLTGEDCDDDGEWSDGEDALTVVDVVRSLCNQDEEEWSQEERTLHELFAETPPIEEEGGQCGQADPLSAWDAFAQEQSTISFVSRSADSESESEDEEEFLRHLLQGSRFCCWLNPLCRGQHRDAPRVSTAGLPQIWSATTAPSPRDPARPHGHVSIEAVLTYRFHRGLRDNLVSDGLEEKYRSEMRRILPDVLLICVHGAAPMQSPSMRQLVIQTTKVSCCIFLGLHLLILPIFLVLVAVVYGTLPRNCQDSSWQNRCQKAASLTLGDVMLTLLYQTLGVGGYIDLKENYSDAPATQHDWVFLIAAYLGKFAWTLWAILSLVYMLRRNEESREVSVAGVQGTTTGIPIGRAADHPQGASELSRLAFTAAMQVPYKEAPSPSPTCRDWS</sequence>
<feature type="transmembrane region" description="Helical" evidence="11">
    <location>
        <begin position="2500"/>
        <end position="2523"/>
    </location>
</feature>
<comment type="subcellular location">
    <subcellularLocation>
        <location evidence="1">Membrane</location>
        <topology evidence="1">Multi-pass membrane protein</topology>
    </subcellularLocation>
</comment>
<evidence type="ECO:0000256" key="7">
    <source>
        <dbReference type="ARBA" id="ARBA00023098"/>
    </source>
</evidence>
<evidence type="ECO:0000256" key="8">
    <source>
        <dbReference type="ARBA" id="ARBA00023136"/>
    </source>
</evidence>
<dbReference type="NCBIfam" id="TIGR00756">
    <property type="entry name" value="PPR"/>
    <property type="match status" value="1"/>
</dbReference>
<dbReference type="PROSITE" id="PS51375">
    <property type="entry name" value="PPR"/>
    <property type="match status" value="2"/>
</dbReference>
<dbReference type="GO" id="GO:0006629">
    <property type="term" value="P:lipid metabolic process"/>
    <property type="evidence" value="ECO:0007669"/>
    <property type="project" value="UniProtKB-KW"/>
</dbReference>
<keyword evidence="4" id="KW-0677">Repeat</keyword>
<dbReference type="GO" id="GO:0016020">
    <property type="term" value="C:membrane"/>
    <property type="evidence" value="ECO:0007669"/>
    <property type="project" value="UniProtKB-SubCell"/>
</dbReference>
<keyword evidence="8 11" id="KW-0472">Membrane</keyword>
<dbReference type="InterPro" id="IPR025652">
    <property type="entry name" value="TesB_C"/>
</dbReference>
<dbReference type="Gene3D" id="1.25.40.10">
    <property type="entry name" value="Tetratricopeptide repeat domain"/>
    <property type="match status" value="7"/>
</dbReference>
<feature type="region of interest" description="Disordered" evidence="10">
    <location>
        <begin position="3234"/>
        <end position="3267"/>
    </location>
</feature>
<dbReference type="InterPro" id="IPR049449">
    <property type="entry name" value="TesB_ACOT8-like_N"/>
</dbReference>
<dbReference type="CDD" id="cd03444">
    <property type="entry name" value="Thioesterase_II_repeat1"/>
    <property type="match status" value="1"/>
</dbReference>
<feature type="compositionally biased region" description="Polar residues" evidence="10">
    <location>
        <begin position="2742"/>
        <end position="2755"/>
    </location>
</feature>
<proteinExistence type="predicted"/>
<dbReference type="EMBL" id="LSRX01000152">
    <property type="protein sequence ID" value="OLQ06819.1"/>
    <property type="molecule type" value="Genomic_DNA"/>
</dbReference>
<feature type="compositionally biased region" description="Low complexity" evidence="10">
    <location>
        <begin position="2006"/>
        <end position="2018"/>
    </location>
</feature>
<feature type="region of interest" description="Disordered" evidence="10">
    <location>
        <begin position="2006"/>
        <end position="2076"/>
    </location>
</feature>
<dbReference type="GO" id="GO:0016787">
    <property type="term" value="F:hydrolase activity"/>
    <property type="evidence" value="ECO:0007669"/>
    <property type="project" value="UniProtKB-KW"/>
</dbReference>
<dbReference type="InterPro" id="IPR029069">
    <property type="entry name" value="HotDog_dom_sf"/>
</dbReference>
<dbReference type="InterPro" id="IPR002048">
    <property type="entry name" value="EF_hand_dom"/>
</dbReference>
<feature type="compositionally biased region" description="Low complexity" evidence="10">
    <location>
        <begin position="2973"/>
        <end position="3005"/>
    </location>
</feature>
<dbReference type="InterPro" id="IPR005135">
    <property type="entry name" value="Endo/exonuclease/phosphatase"/>
</dbReference>
<evidence type="ECO:0000256" key="5">
    <source>
        <dbReference type="ARBA" id="ARBA00022801"/>
    </source>
</evidence>
<feature type="compositionally biased region" description="Basic and acidic residues" evidence="10">
    <location>
        <begin position="2939"/>
        <end position="2957"/>
    </location>
</feature>
<keyword evidence="14" id="KW-1185">Reference proteome</keyword>
<evidence type="ECO:0000256" key="1">
    <source>
        <dbReference type="ARBA" id="ARBA00004141"/>
    </source>
</evidence>
<dbReference type="InterPro" id="IPR042171">
    <property type="entry name" value="Acyl-CoA_hotdog"/>
</dbReference>
<protein>
    <submittedName>
        <fullName evidence="13">Acyl-coenzyme A thioesterase 8</fullName>
    </submittedName>
</protein>
<name>A0A1Q9EHD8_SYMMI</name>
<feature type="compositionally biased region" description="Basic and acidic residues" evidence="10">
    <location>
        <begin position="3248"/>
        <end position="3261"/>
    </location>
</feature>
<dbReference type="Pfam" id="PF01535">
    <property type="entry name" value="PPR"/>
    <property type="match status" value="1"/>
</dbReference>
<feature type="compositionally biased region" description="Basic and acidic residues" evidence="10">
    <location>
        <begin position="2865"/>
        <end position="2878"/>
    </location>
</feature>
<dbReference type="Gene3D" id="1.10.287.70">
    <property type="match status" value="1"/>
</dbReference>
<feature type="region of interest" description="Disordered" evidence="10">
    <location>
        <begin position="3140"/>
        <end position="3185"/>
    </location>
</feature>
<keyword evidence="5" id="KW-0378">Hydrolase</keyword>
<dbReference type="InterPro" id="IPR018247">
    <property type="entry name" value="EF_Hand_1_Ca_BS"/>
</dbReference>
<feature type="transmembrane region" description="Helical" evidence="11">
    <location>
        <begin position="3820"/>
        <end position="3843"/>
    </location>
</feature>
<reference evidence="13 14" key="1">
    <citation type="submission" date="2016-02" db="EMBL/GenBank/DDBJ databases">
        <title>Genome analysis of coral dinoflagellate symbionts highlights evolutionary adaptations to a symbiotic lifestyle.</title>
        <authorList>
            <person name="Aranda M."/>
            <person name="Li Y."/>
            <person name="Liew Y.J."/>
            <person name="Baumgarten S."/>
            <person name="Simakov O."/>
            <person name="Wilson M."/>
            <person name="Piel J."/>
            <person name="Ashoor H."/>
            <person name="Bougouffa S."/>
            <person name="Bajic V.B."/>
            <person name="Ryu T."/>
            <person name="Ravasi T."/>
            <person name="Bayer T."/>
            <person name="Micklem G."/>
            <person name="Kim H."/>
            <person name="Bhak J."/>
            <person name="Lajeunesse T.C."/>
            <person name="Voolstra C.R."/>
        </authorList>
    </citation>
    <scope>NUCLEOTIDE SEQUENCE [LARGE SCALE GENOMIC DNA]</scope>
    <source>
        <strain evidence="13 14">CCMP2467</strain>
    </source>
</reference>
<dbReference type="CDD" id="cd03445">
    <property type="entry name" value="Thioesterase_II_repeat2"/>
    <property type="match status" value="1"/>
</dbReference>
<evidence type="ECO:0000256" key="4">
    <source>
        <dbReference type="ARBA" id="ARBA00022737"/>
    </source>
</evidence>
<keyword evidence="6 11" id="KW-1133">Transmembrane helix</keyword>
<dbReference type="Pfam" id="PF00520">
    <property type="entry name" value="Ion_trans"/>
    <property type="match status" value="1"/>
</dbReference>
<dbReference type="GO" id="GO:0005216">
    <property type="term" value="F:monoatomic ion channel activity"/>
    <property type="evidence" value="ECO:0007669"/>
    <property type="project" value="InterPro"/>
</dbReference>
<feature type="domain" description="EF-hand" evidence="12">
    <location>
        <begin position="2623"/>
        <end position="2658"/>
    </location>
</feature>
<keyword evidence="7" id="KW-0443">Lipid metabolism</keyword>
<feature type="repeat" description="PPR" evidence="9">
    <location>
        <begin position="218"/>
        <end position="252"/>
    </location>
</feature>
<feature type="compositionally biased region" description="Polar residues" evidence="10">
    <location>
        <begin position="2022"/>
        <end position="2050"/>
    </location>
</feature>
<feature type="region of interest" description="Disordered" evidence="10">
    <location>
        <begin position="2939"/>
        <end position="3057"/>
    </location>
</feature>
<feature type="compositionally biased region" description="Polar residues" evidence="10">
    <location>
        <begin position="2689"/>
        <end position="2701"/>
    </location>
</feature>
<gene>
    <name evidence="13" type="primary">Acot8</name>
    <name evidence="13" type="ORF">AK812_SmicGene9902</name>
</gene>
<evidence type="ECO:0000256" key="3">
    <source>
        <dbReference type="ARBA" id="ARBA00022692"/>
    </source>
</evidence>
<feature type="compositionally biased region" description="Basic and acidic residues" evidence="10">
    <location>
        <begin position="3006"/>
        <end position="3017"/>
    </location>
</feature>
<dbReference type="InterPro" id="IPR005821">
    <property type="entry name" value="Ion_trans_dom"/>
</dbReference>
<evidence type="ECO:0000256" key="11">
    <source>
        <dbReference type="SAM" id="Phobius"/>
    </source>
</evidence>
<evidence type="ECO:0000259" key="12">
    <source>
        <dbReference type="PROSITE" id="PS50222"/>
    </source>
</evidence>
<evidence type="ECO:0000256" key="2">
    <source>
        <dbReference type="ARBA" id="ARBA00011881"/>
    </source>
</evidence>
<feature type="transmembrane region" description="Helical" evidence="11">
    <location>
        <begin position="3902"/>
        <end position="3923"/>
    </location>
</feature>
<feature type="compositionally biased region" description="Acidic residues" evidence="10">
    <location>
        <begin position="2768"/>
        <end position="2782"/>
    </location>
</feature>
<dbReference type="Gene3D" id="1.20.120.350">
    <property type="entry name" value="Voltage-gated potassium channels. Chain C"/>
    <property type="match status" value="1"/>
</dbReference>
<organism evidence="13 14">
    <name type="scientific">Symbiodinium microadriaticum</name>
    <name type="common">Dinoflagellate</name>
    <name type="synonym">Zooxanthella microadriatica</name>
    <dbReference type="NCBI Taxonomy" id="2951"/>
    <lineage>
        <taxon>Eukaryota</taxon>
        <taxon>Sar</taxon>
        <taxon>Alveolata</taxon>
        <taxon>Dinophyceae</taxon>
        <taxon>Suessiales</taxon>
        <taxon>Symbiodiniaceae</taxon>
        <taxon>Symbiodinium</taxon>
    </lineage>
</organism>
<feature type="transmembrane region" description="Helical" evidence="11">
    <location>
        <begin position="3864"/>
        <end position="3882"/>
    </location>
</feature>
<evidence type="ECO:0000256" key="6">
    <source>
        <dbReference type="ARBA" id="ARBA00022989"/>
    </source>
</evidence>
<dbReference type="Proteomes" id="UP000186817">
    <property type="component" value="Unassembled WGS sequence"/>
</dbReference>
<feature type="compositionally biased region" description="Basic and acidic residues" evidence="10">
    <location>
        <begin position="2806"/>
        <end position="2825"/>
    </location>
</feature>
<dbReference type="PANTHER" id="PTHR47936:SF1">
    <property type="entry name" value="PENTATRICOPEPTIDE REPEAT-CONTAINING PROTEIN GUN1, CHLOROPLASTIC"/>
    <property type="match status" value="1"/>
</dbReference>
<feature type="region of interest" description="Disordered" evidence="10">
    <location>
        <begin position="1101"/>
        <end position="1133"/>
    </location>
</feature>
<dbReference type="Pfam" id="PF03372">
    <property type="entry name" value="Exo_endo_phos"/>
    <property type="match status" value="1"/>
</dbReference>
<feature type="compositionally biased region" description="Basic and acidic residues" evidence="10">
    <location>
        <begin position="3155"/>
        <end position="3176"/>
    </location>
</feature>
<feature type="repeat" description="PPR" evidence="9">
    <location>
        <begin position="985"/>
        <end position="1019"/>
    </location>
</feature>
<dbReference type="Pfam" id="PF13622">
    <property type="entry name" value="4HBT_3"/>
    <property type="match status" value="1"/>
</dbReference>
<accession>A0A1Q9EHD8</accession>
<dbReference type="PROSITE" id="PS00018">
    <property type="entry name" value="EF_HAND_1"/>
    <property type="match status" value="1"/>
</dbReference>